<dbReference type="SMART" id="SM00028">
    <property type="entry name" value="TPR"/>
    <property type="match status" value="3"/>
</dbReference>
<dbReference type="InterPro" id="IPR019734">
    <property type="entry name" value="TPR_rpt"/>
</dbReference>
<reference evidence="2" key="1">
    <citation type="submission" date="2019-10" db="EMBL/GenBank/DDBJ databases">
        <authorList>
            <person name="Zhang R."/>
            <person name="Pan Y."/>
            <person name="Wang J."/>
            <person name="Ma R."/>
            <person name="Yu S."/>
        </authorList>
    </citation>
    <scope>NUCLEOTIDE SEQUENCE</scope>
    <source>
        <strain evidence="2">LA-IB0</strain>
        <tissue evidence="2">Leaf</tissue>
    </source>
</reference>
<comment type="caution">
    <text evidence="2">The sequence shown here is derived from an EMBL/GenBank/DDBJ whole genome shotgun (WGS) entry which is preliminary data.</text>
</comment>
<dbReference type="InterPro" id="IPR011990">
    <property type="entry name" value="TPR-like_helical_dom_sf"/>
</dbReference>
<evidence type="ECO:0000256" key="1">
    <source>
        <dbReference type="SAM" id="MobiDB-lite"/>
    </source>
</evidence>
<dbReference type="EMBL" id="WHWC01000014">
    <property type="protein sequence ID" value="KAG8370463.1"/>
    <property type="molecule type" value="Genomic_DNA"/>
</dbReference>
<feature type="compositionally biased region" description="Polar residues" evidence="1">
    <location>
        <begin position="52"/>
        <end position="64"/>
    </location>
</feature>
<dbReference type="PANTHER" id="PTHR47697:SF1">
    <property type="entry name" value="OS03G0340700 PROTEIN"/>
    <property type="match status" value="1"/>
</dbReference>
<feature type="compositionally biased region" description="Low complexity" evidence="1">
    <location>
        <begin position="314"/>
        <end position="325"/>
    </location>
</feature>
<dbReference type="Gene3D" id="1.25.40.10">
    <property type="entry name" value="Tetratricopeptide repeat domain"/>
    <property type="match status" value="1"/>
</dbReference>
<feature type="compositionally biased region" description="Low complexity" evidence="1">
    <location>
        <begin position="1"/>
        <end position="14"/>
    </location>
</feature>
<feature type="compositionally biased region" description="Polar residues" evidence="1">
    <location>
        <begin position="276"/>
        <end position="286"/>
    </location>
</feature>
<sequence>MNSGYGNSNNKSGSFNAFDFDLGLGSGRSKPLNEKKNQNSSHSSSTYTYSSAQKPNTTSSWTPQPNKPAWTHQPATSVQPAGSLSGPASMVGDIYGKSWTSSAPSNSGVSGIGVVNSKNPNLFSDLLGSAMGQNKSSSNVPLKKAAPAASQSTFSMGGVADSLPKSGYSAQTSGNLGANVSNSGGNVNLGGNFNKSSSLGGGNVNLGGYNNRNPNVGGTSLKSMGGSGVGGVGMGASKDPFVSLVDFGSKPHVGINSASKESKKSGFGGDSFGDFQNTTSKTSPSFPSDVFPVKKADPTFPTKKADPMDDFIFSNSQTQSQNQPSGANDFDALFSSSSDGGMKGSERTDDWGIGTEFGEGDDNGGTTELEGLPPPPAGITAPSAKNKGMDNYKQGQFADAIKWLSWAIVLLEKARDDDGAMEVLTCRASCYKEVGEYKKAVADCTKVLEHDGTNVSVLVQRALLYESMEKYKLGAEDLRTVMKLDPGNRVARSTVHRLTKMAQ</sequence>
<name>A0AAV6WU47_9LAMI</name>
<feature type="region of interest" description="Disordered" evidence="1">
    <location>
        <begin position="258"/>
        <end position="382"/>
    </location>
</feature>
<feature type="compositionally biased region" description="Polar residues" evidence="1">
    <location>
        <begin position="73"/>
        <end position="82"/>
    </location>
</feature>
<feature type="region of interest" description="Disordered" evidence="1">
    <location>
        <begin position="1"/>
        <end position="85"/>
    </location>
</feature>
<protein>
    <submittedName>
        <fullName evidence="2">Uncharacterized protein</fullName>
    </submittedName>
</protein>
<gene>
    <name evidence="2" type="ORF">BUALT_Bualt14G0119500</name>
</gene>
<keyword evidence="3" id="KW-1185">Reference proteome</keyword>
<feature type="compositionally biased region" description="Basic and acidic residues" evidence="1">
    <location>
        <begin position="292"/>
        <end position="307"/>
    </location>
</feature>
<accession>A0AAV6WU47</accession>
<feature type="compositionally biased region" description="Low complexity" evidence="1">
    <location>
        <begin position="40"/>
        <end position="51"/>
    </location>
</feature>
<dbReference type="SUPFAM" id="SSF48452">
    <property type="entry name" value="TPR-like"/>
    <property type="match status" value="1"/>
</dbReference>
<proteinExistence type="predicted"/>
<dbReference type="AlphaFoldDB" id="A0AAV6WU47"/>
<evidence type="ECO:0000313" key="2">
    <source>
        <dbReference type="EMBL" id="KAG8370463.1"/>
    </source>
</evidence>
<organism evidence="2 3">
    <name type="scientific">Buddleja alternifolia</name>
    <dbReference type="NCBI Taxonomy" id="168488"/>
    <lineage>
        <taxon>Eukaryota</taxon>
        <taxon>Viridiplantae</taxon>
        <taxon>Streptophyta</taxon>
        <taxon>Embryophyta</taxon>
        <taxon>Tracheophyta</taxon>
        <taxon>Spermatophyta</taxon>
        <taxon>Magnoliopsida</taxon>
        <taxon>eudicotyledons</taxon>
        <taxon>Gunneridae</taxon>
        <taxon>Pentapetalae</taxon>
        <taxon>asterids</taxon>
        <taxon>lamiids</taxon>
        <taxon>Lamiales</taxon>
        <taxon>Scrophulariaceae</taxon>
        <taxon>Buddlejeae</taxon>
        <taxon>Buddleja</taxon>
    </lineage>
</organism>
<evidence type="ECO:0000313" key="3">
    <source>
        <dbReference type="Proteomes" id="UP000826271"/>
    </source>
</evidence>
<dbReference type="PANTHER" id="PTHR47697">
    <property type="entry name" value="OS03G0340700 PROTEIN"/>
    <property type="match status" value="1"/>
</dbReference>
<dbReference type="Proteomes" id="UP000826271">
    <property type="component" value="Unassembled WGS sequence"/>
</dbReference>